<evidence type="ECO:0000313" key="2">
    <source>
        <dbReference type="EMBL" id="MPM31503.1"/>
    </source>
</evidence>
<evidence type="ECO:0000256" key="1">
    <source>
        <dbReference type="SAM" id="Phobius"/>
    </source>
</evidence>
<feature type="transmembrane region" description="Helical" evidence="1">
    <location>
        <begin position="37"/>
        <end position="57"/>
    </location>
</feature>
<organism evidence="2">
    <name type="scientific">bioreactor metagenome</name>
    <dbReference type="NCBI Taxonomy" id="1076179"/>
    <lineage>
        <taxon>unclassified sequences</taxon>
        <taxon>metagenomes</taxon>
        <taxon>ecological metagenomes</taxon>
    </lineage>
</organism>
<accession>A0A644YYF6</accession>
<reference evidence="2" key="1">
    <citation type="submission" date="2019-08" db="EMBL/GenBank/DDBJ databases">
        <authorList>
            <person name="Kucharzyk K."/>
            <person name="Murdoch R.W."/>
            <person name="Higgins S."/>
            <person name="Loffler F."/>
        </authorList>
    </citation>
    <scope>NUCLEOTIDE SEQUENCE</scope>
</reference>
<gene>
    <name evidence="2" type="ORF">SDC9_78058</name>
</gene>
<dbReference type="EMBL" id="VSSQ01006091">
    <property type="protein sequence ID" value="MPM31503.1"/>
    <property type="molecule type" value="Genomic_DNA"/>
</dbReference>
<name>A0A644YYF6_9ZZZZ</name>
<keyword evidence="1" id="KW-0472">Membrane</keyword>
<dbReference type="AlphaFoldDB" id="A0A644YYF6"/>
<keyword evidence="1" id="KW-1133">Transmembrane helix</keyword>
<comment type="caution">
    <text evidence="2">The sequence shown here is derived from an EMBL/GenBank/DDBJ whole genome shotgun (WGS) entry which is preliminary data.</text>
</comment>
<sequence>MQNVELKFKNSGIHLAAGIIWLVVAIIYSFQLLFFSIFFPLPILFFIIIVLSTMLAIHSLTLPKRTYVKITSDYLFIYRDLIIPFYEISFSSISYAEITADKLFIIPVAGFYKKELEIRTNYLYRQDYETLLQELTKRGVVVKNLYKDPSL</sequence>
<proteinExistence type="predicted"/>
<protein>
    <recommendedName>
        <fullName evidence="3">DUF304 domain-containing protein</fullName>
    </recommendedName>
</protein>
<evidence type="ECO:0008006" key="3">
    <source>
        <dbReference type="Google" id="ProtNLM"/>
    </source>
</evidence>
<keyword evidence="1" id="KW-0812">Transmembrane</keyword>
<feature type="transmembrane region" description="Helical" evidence="1">
    <location>
        <begin position="12"/>
        <end position="31"/>
    </location>
</feature>